<gene>
    <name evidence="2" type="ORF">LR394_03630</name>
</gene>
<keyword evidence="3" id="KW-1185">Reference proteome</keyword>
<name>A0A9X1SS67_9ACTN</name>
<evidence type="ECO:0000313" key="2">
    <source>
        <dbReference type="EMBL" id="MCD5309971.1"/>
    </source>
</evidence>
<evidence type="ECO:0000256" key="1">
    <source>
        <dbReference type="SAM" id="MobiDB-lite"/>
    </source>
</evidence>
<sequence>MNSIGRGWLFILLFGLVVILLFATRGCGANGDIAGSIEVGPSATTNPGLPYAGPAEPSLGPTQRSRTPERSETETAPDGPTDEPTRANGQPKNTVYVSGDQILPLSAGADDLDAYVGRRATARSVRVQSVVADEGFWIGTAGDRVWVQLIGPPPESPYHVERDDEVTFVGEVVAHGSGFAAEVGVNQEEGSRALTSQGAHIAVRKHDMTLTQR</sequence>
<organism evidence="2 3">
    <name type="scientific">Kineosporia babensis</name>
    <dbReference type="NCBI Taxonomy" id="499548"/>
    <lineage>
        <taxon>Bacteria</taxon>
        <taxon>Bacillati</taxon>
        <taxon>Actinomycetota</taxon>
        <taxon>Actinomycetes</taxon>
        <taxon>Kineosporiales</taxon>
        <taxon>Kineosporiaceae</taxon>
        <taxon>Kineosporia</taxon>
    </lineage>
</organism>
<accession>A0A9X1SS67</accession>
<proteinExistence type="predicted"/>
<reference evidence="2" key="1">
    <citation type="submission" date="2021-11" db="EMBL/GenBank/DDBJ databases">
        <title>Streptomyces corallinus and Kineosporia corallina sp. nov., two new coral-derived marine actinobacteria.</title>
        <authorList>
            <person name="Buangrab K."/>
            <person name="Sutthacheep M."/>
            <person name="Yeemin T."/>
            <person name="Harunari E."/>
            <person name="Igarashi Y."/>
            <person name="Sripreechasak P."/>
            <person name="Kanchanasin P."/>
            <person name="Tanasupawat S."/>
            <person name="Phongsopitanun W."/>
        </authorList>
    </citation>
    <scope>NUCLEOTIDE SEQUENCE</scope>
    <source>
        <strain evidence="2">JCM 31032</strain>
    </source>
</reference>
<protein>
    <submittedName>
        <fullName evidence="2">Uncharacterized protein</fullName>
    </submittedName>
</protein>
<evidence type="ECO:0000313" key="3">
    <source>
        <dbReference type="Proteomes" id="UP001138997"/>
    </source>
</evidence>
<dbReference type="AlphaFoldDB" id="A0A9X1SS67"/>
<comment type="caution">
    <text evidence="2">The sequence shown here is derived from an EMBL/GenBank/DDBJ whole genome shotgun (WGS) entry which is preliminary data.</text>
</comment>
<dbReference type="RefSeq" id="WP_231438900.1">
    <property type="nucleotide sequence ID" value="NZ_JAJOMB010000002.1"/>
</dbReference>
<dbReference type="EMBL" id="JAJOMB010000002">
    <property type="protein sequence ID" value="MCD5309971.1"/>
    <property type="molecule type" value="Genomic_DNA"/>
</dbReference>
<feature type="region of interest" description="Disordered" evidence="1">
    <location>
        <begin position="45"/>
        <end position="94"/>
    </location>
</feature>
<dbReference type="Proteomes" id="UP001138997">
    <property type="component" value="Unassembled WGS sequence"/>
</dbReference>